<protein>
    <recommendedName>
        <fullName evidence="5">DUF917 domain-containing protein</fullName>
    </recommendedName>
</protein>
<dbReference type="SUPFAM" id="SSF160991">
    <property type="entry name" value="CV3147-like"/>
    <property type="match status" value="1"/>
</dbReference>
<dbReference type="Gene3D" id="2.40.390.10">
    <property type="entry name" value="CV3147-like"/>
    <property type="match status" value="1"/>
</dbReference>
<reference evidence="3 4" key="1">
    <citation type="submission" date="2016-10" db="EMBL/GenBank/DDBJ databases">
        <authorList>
            <person name="de Groot N.N."/>
        </authorList>
    </citation>
    <scope>NUCLEOTIDE SEQUENCE [LARGE SCALE GENOMIC DNA]</scope>
    <source>
        <strain evidence="3 4">OGL-20</strain>
    </source>
</reference>
<dbReference type="EMBL" id="FOIW01000002">
    <property type="protein sequence ID" value="SEW07710.1"/>
    <property type="molecule type" value="Genomic_DNA"/>
</dbReference>
<dbReference type="InterPro" id="IPR027479">
    <property type="entry name" value="S-Me-THD_N_sf"/>
</dbReference>
<evidence type="ECO:0000259" key="1">
    <source>
        <dbReference type="Pfam" id="PF06032"/>
    </source>
</evidence>
<accession>A0A1I0P165</accession>
<name>A0A1I0P165_9EURY</name>
<feature type="domain" description="S-Me-THD-like C-terminal" evidence="2">
    <location>
        <begin position="173"/>
        <end position="353"/>
    </location>
</feature>
<dbReference type="Gene3D" id="3.40.1610.10">
    <property type="entry name" value="CV3147-like domain"/>
    <property type="match status" value="1"/>
</dbReference>
<organism evidence="3 4">
    <name type="scientific">Thermococcus thioreducens</name>
    <dbReference type="NCBI Taxonomy" id="277988"/>
    <lineage>
        <taxon>Archaea</taxon>
        <taxon>Methanobacteriati</taxon>
        <taxon>Methanobacteriota</taxon>
        <taxon>Thermococci</taxon>
        <taxon>Thermococcales</taxon>
        <taxon>Thermococcaceae</taxon>
        <taxon>Thermococcus</taxon>
    </lineage>
</organism>
<dbReference type="InterPro" id="IPR048350">
    <property type="entry name" value="S-Me-THD-like_C"/>
</dbReference>
<dbReference type="InterPro" id="IPR010318">
    <property type="entry name" value="S-Me-THD_N"/>
</dbReference>
<evidence type="ECO:0000313" key="3">
    <source>
        <dbReference type="EMBL" id="SEW07710.1"/>
    </source>
</evidence>
<dbReference type="Pfam" id="PF20906">
    <property type="entry name" value="S-Me-THD_C"/>
    <property type="match status" value="1"/>
</dbReference>
<evidence type="ECO:0008006" key="5">
    <source>
        <dbReference type="Google" id="ProtNLM"/>
    </source>
</evidence>
<evidence type="ECO:0000259" key="2">
    <source>
        <dbReference type="Pfam" id="PF20906"/>
    </source>
</evidence>
<gene>
    <name evidence="3" type="ORF">SAMN05216170_1422</name>
</gene>
<dbReference type="InterPro" id="IPR024071">
    <property type="entry name" value="S-Me-THD_C_sf"/>
</dbReference>
<proteinExistence type="predicted"/>
<dbReference type="Proteomes" id="UP000182125">
    <property type="component" value="Unassembled WGS sequence"/>
</dbReference>
<feature type="domain" description="S-Me-THD N-terminal" evidence="1">
    <location>
        <begin position="18"/>
        <end position="168"/>
    </location>
</feature>
<dbReference type="Pfam" id="PF06032">
    <property type="entry name" value="S-Me-THD_N"/>
    <property type="match status" value="1"/>
</dbReference>
<evidence type="ECO:0000313" key="4">
    <source>
        <dbReference type="Proteomes" id="UP000182125"/>
    </source>
</evidence>
<dbReference type="AlphaFoldDB" id="A0A1I0P165"/>
<sequence length="359" mass="38760">MVLIMSDLKTSARRLEEDDLKDLIIGCTFLGCGGGGSPENGWKWIEGVLRKGYEIRLIGVENLPKNVFTVSPYFVGPVEGLQRETLRPGCSGAQRVLGEKFGAVVPTELGGNSTAVALATAAELEIPTIDGDMAGRVVPELHHSVYYLHGYKMTPFSIVTSGEDVLLVPRTVDDRRAELLVRAVVSAVGKVGVASHPFDAAISRRVLLRGTLSGAISIGRALRSEEWESNLMELGGILLFRGVCTSLERRDEGGFTLGLMGLDGTGEFEGENYEVLFKNENLLGLRNGSVDVTVPDLITVLTPEGVPVVNSEVRLGKEYVVFGFSAPEVWRSPRGLELLGPRAFGFDVEYVPVTKGGLR</sequence>